<feature type="transmembrane region" description="Helical" evidence="6">
    <location>
        <begin position="99"/>
        <end position="119"/>
    </location>
</feature>
<name>A0A1B8ZC03_9FLAO</name>
<keyword evidence="8" id="KW-0762">Sugar transport</keyword>
<feature type="domain" description="Major facilitator superfamily (MFS) profile" evidence="7">
    <location>
        <begin position="4"/>
        <end position="381"/>
    </location>
</feature>
<organism evidence="8 9">
    <name type="scientific">Chryseobacterium artocarpi</name>
    <dbReference type="NCBI Taxonomy" id="1414727"/>
    <lineage>
        <taxon>Bacteria</taxon>
        <taxon>Pseudomonadati</taxon>
        <taxon>Bacteroidota</taxon>
        <taxon>Flavobacteriia</taxon>
        <taxon>Flavobacteriales</taxon>
        <taxon>Weeksellaceae</taxon>
        <taxon>Chryseobacterium group</taxon>
        <taxon>Chryseobacterium</taxon>
    </lineage>
</organism>
<dbReference type="RefSeq" id="WP_065396193.1">
    <property type="nucleotide sequence ID" value="NZ_MAYH01000048.1"/>
</dbReference>
<keyword evidence="4 6" id="KW-1133">Transmembrane helix</keyword>
<evidence type="ECO:0000256" key="6">
    <source>
        <dbReference type="SAM" id="Phobius"/>
    </source>
</evidence>
<feature type="transmembrane region" description="Helical" evidence="6">
    <location>
        <begin position="158"/>
        <end position="178"/>
    </location>
</feature>
<keyword evidence="8" id="KW-0813">Transport</keyword>
<dbReference type="PANTHER" id="PTHR43124:SF3">
    <property type="entry name" value="CHLORAMPHENICOL EFFLUX PUMP RV0191"/>
    <property type="match status" value="1"/>
</dbReference>
<reference evidence="8 9" key="1">
    <citation type="submission" date="2016-07" db="EMBL/GenBank/DDBJ databases">
        <authorList>
            <person name="Jeong J.-J."/>
            <person name="Kim D.W."/>
            <person name="Sang M.K."/>
            <person name="Choi I.-G."/>
            <person name="Kim K.D."/>
        </authorList>
    </citation>
    <scope>NUCLEOTIDE SEQUENCE [LARGE SCALE GENOMIC DNA]</scope>
    <source>
        <strain evidence="8 9">UTM-3</strain>
    </source>
</reference>
<proteinExistence type="predicted"/>
<feature type="transmembrane region" description="Helical" evidence="6">
    <location>
        <begin position="354"/>
        <end position="372"/>
    </location>
</feature>
<dbReference type="Gene3D" id="1.20.1250.20">
    <property type="entry name" value="MFS general substrate transporter like domains"/>
    <property type="match status" value="2"/>
</dbReference>
<feature type="transmembrane region" description="Helical" evidence="6">
    <location>
        <begin position="291"/>
        <end position="314"/>
    </location>
</feature>
<comment type="caution">
    <text evidence="8">The sequence shown here is derived from an EMBL/GenBank/DDBJ whole genome shotgun (WGS) entry which is preliminary data.</text>
</comment>
<feature type="transmembrane region" description="Helical" evidence="6">
    <location>
        <begin position="237"/>
        <end position="256"/>
    </location>
</feature>
<evidence type="ECO:0000313" key="8">
    <source>
        <dbReference type="EMBL" id="OCA69094.1"/>
    </source>
</evidence>
<comment type="subcellular location">
    <subcellularLocation>
        <location evidence="1">Cell membrane</location>
        <topology evidence="1">Multi-pass membrane protein</topology>
    </subcellularLocation>
</comment>
<keyword evidence="9" id="KW-1185">Reference proteome</keyword>
<dbReference type="SUPFAM" id="SSF103473">
    <property type="entry name" value="MFS general substrate transporter"/>
    <property type="match status" value="1"/>
</dbReference>
<dbReference type="AlphaFoldDB" id="A0A1B8ZC03"/>
<dbReference type="GO" id="GO:0005886">
    <property type="term" value="C:plasma membrane"/>
    <property type="evidence" value="ECO:0007669"/>
    <property type="project" value="UniProtKB-SubCell"/>
</dbReference>
<evidence type="ECO:0000256" key="4">
    <source>
        <dbReference type="ARBA" id="ARBA00022989"/>
    </source>
</evidence>
<evidence type="ECO:0000313" key="9">
    <source>
        <dbReference type="Proteomes" id="UP000092651"/>
    </source>
</evidence>
<feature type="transmembrane region" description="Helical" evidence="6">
    <location>
        <begin position="70"/>
        <end position="93"/>
    </location>
</feature>
<keyword evidence="3 6" id="KW-0812">Transmembrane</keyword>
<evidence type="ECO:0000256" key="2">
    <source>
        <dbReference type="ARBA" id="ARBA00022475"/>
    </source>
</evidence>
<feature type="transmembrane region" description="Helical" evidence="6">
    <location>
        <begin position="199"/>
        <end position="217"/>
    </location>
</feature>
<feature type="transmembrane region" description="Helical" evidence="6">
    <location>
        <begin position="131"/>
        <end position="152"/>
    </location>
</feature>
<sequence length="388" mass="42446">MKRIAYIGAIGVLGVMTTEFGIIGVLPQIAEHYKISIEKAGTLLSGFSLVIAFTGPIVTLFTSSFNQKKLMLYSMLLFLVSNILSALAPPFWALMLLRMLPAFLQPAYMATAVSVAVSFSDKKNKNEMMGIVFSGVSIAMVTAVPLASWIASKFSYEYSYFIGAVVSLIAMISIYIGLPKMEKRERKSFGSQLIILKRPTFIISTLMNLFKIGAWFATYSYFAEYLNKAKKMDPTTVSYMLFLFGILGVIASFIAGKMLSKGITKTTIFFLSGTIVIPILLQFTGEFTVGTTILIAFWGFMYAPCFLVATAYMISAAPDAMEFANSLQISFGNLGVVLGTSLGGWVIASMGVEFTPWVTLGLGILALLMILLRSLVERKKESQLAISQ</sequence>
<feature type="transmembrane region" description="Helical" evidence="6">
    <location>
        <begin position="42"/>
        <end position="63"/>
    </location>
</feature>
<dbReference type="PROSITE" id="PS50850">
    <property type="entry name" value="MFS"/>
    <property type="match status" value="1"/>
</dbReference>
<dbReference type="InterPro" id="IPR011701">
    <property type="entry name" value="MFS"/>
</dbReference>
<dbReference type="Pfam" id="PF07690">
    <property type="entry name" value="MFS_1"/>
    <property type="match status" value="1"/>
</dbReference>
<dbReference type="InterPro" id="IPR036259">
    <property type="entry name" value="MFS_trans_sf"/>
</dbReference>
<accession>A0A1B8ZC03</accession>
<keyword evidence="2" id="KW-1003">Cell membrane</keyword>
<feature type="transmembrane region" description="Helical" evidence="6">
    <location>
        <begin position="326"/>
        <end position="348"/>
    </location>
</feature>
<dbReference type="CDD" id="cd17324">
    <property type="entry name" value="MFS_NepI_like"/>
    <property type="match status" value="1"/>
</dbReference>
<dbReference type="PANTHER" id="PTHR43124">
    <property type="entry name" value="PURINE EFFLUX PUMP PBUE"/>
    <property type="match status" value="1"/>
</dbReference>
<dbReference type="OrthoDB" id="199773at2"/>
<feature type="transmembrane region" description="Helical" evidence="6">
    <location>
        <begin position="7"/>
        <end position="30"/>
    </location>
</feature>
<dbReference type="Proteomes" id="UP000092651">
    <property type="component" value="Unassembled WGS sequence"/>
</dbReference>
<dbReference type="GO" id="GO:0022857">
    <property type="term" value="F:transmembrane transporter activity"/>
    <property type="evidence" value="ECO:0007669"/>
    <property type="project" value="InterPro"/>
</dbReference>
<dbReference type="InterPro" id="IPR020846">
    <property type="entry name" value="MFS_dom"/>
</dbReference>
<dbReference type="EMBL" id="MAYH01000048">
    <property type="protein sequence ID" value="OCA69094.1"/>
    <property type="molecule type" value="Genomic_DNA"/>
</dbReference>
<protein>
    <submittedName>
        <fullName evidence="8">Sugar transporter</fullName>
    </submittedName>
</protein>
<evidence type="ECO:0000256" key="1">
    <source>
        <dbReference type="ARBA" id="ARBA00004651"/>
    </source>
</evidence>
<evidence type="ECO:0000256" key="5">
    <source>
        <dbReference type="ARBA" id="ARBA00023136"/>
    </source>
</evidence>
<evidence type="ECO:0000256" key="3">
    <source>
        <dbReference type="ARBA" id="ARBA00022692"/>
    </source>
</evidence>
<gene>
    <name evidence="8" type="ORF">BBI01_17955</name>
</gene>
<keyword evidence="5 6" id="KW-0472">Membrane</keyword>
<feature type="transmembrane region" description="Helical" evidence="6">
    <location>
        <begin position="268"/>
        <end position="285"/>
    </location>
</feature>
<evidence type="ECO:0000259" key="7">
    <source>
        <dbReference type="PROSITE" id="PS50850"/>
    </source>
</evidence>
<dbReference type="InterPro" id="IPR050189">
    <property type="entry name" value="MFS_Efflux_Transporters"/>
</dbReference>